<keyword evidence="7" id="KW-0653">Protein transport</keyword>
<feature type="signal peptide" evidence="10">
    <location>
        <begin position="1"/>
        <end position="23"/>
    </location>
</feature>
<evidence type="ECO:0000259" key="11">
    <source>
        <dbReference type="PROSITE" id="PS52015"/>
    </source>
</evidence>
<dbReference type="GO" id="GO:0015031">
    <property type="term" value="P:protein transport"/>
    <property type="evidence" value="ECO:0007669"/>
    <property type="project" value="UniProtKB-KW"/>
</dbReference>
<keyword evidence="8" id="KW-1133">Transmembrane helix</keyword>
<dbReference type="SUPFAM" id="SSF74653">
    <property type="entry name" value="TolA/TonB C-terminal domain"/>
    <property type="match status" value="1"/>
</dbReference>
<dbReference type="PROSITE" id="PS52015">
    <property type="entry name" value="TONB_CTD"/>
    <property type="match status" value="1"/>
</dbReference>
<dbReference type="GO" id="GO:0098797">
    <property type="term" value="C:plasma membrane protein complex"/>
    <property type="evidence" value="ECO:0007669"/>
    <property type="project" value="TreeGrafter"/>
</dbReference>
<dbReference type="InterPro" id="IPR037682">
    <property type="entry name" value="TonB_C"/>
</dbReference>
<name>A0AA52HAP6_9PROT</name>
<dbReference type="Proteomes" id="UP001268683">
    <property type="component" value="Chromosome"/>
</dbReference>
<evidence type="ECO:0000256" key="7">
    <source>
        <dbReference type="ARBA" id="ARBA00022927"/>
    </source>
</evidence>
<evidence type="ECO:0000256" key="5">
    <source>
        <dbReference type="ARBA" id="ARBA00022519"/>
    </source>
</evidence>
<evidence type="ECO:0000256" key="4">
    <source>
        <dbReference type="ARBA" id="ARBA00022475"/>
    </source>
</evidence>
<evidence type="ECO:0000256" key="1">
    <source>
        <dbReference type="ARBA" id="ARBA00004383"/>
    </source>
</evidence>
<keyword evidence="5" id="KW-0997">Cell inner membrane</keyword>
<sequence length="115" mass="12755">MKALKILFAAAFLMMPLSTSVDAADMNKWKRSLVKQISKYKKYPRSAMNREIEGRAVVRVIFNPDGSVASHEVLQSTGAKVLDREIPKVIGKLKMPALPTGKELAIKIPFTWALG</sequence>
<evidence type="ECO:0000256" key="6">
    <source>
        <dbReference type="ARBA" id="ARBA00022692"/>
    </source>
</evidence>
<evidence type="ECO:0000256" key="9">
    <source>
        <dbReference type="ARBA" id="ARBA00023136"/>
    </source>
</evidence>
<keyword evidence="10" id="KW-0732">Signal</keyword>
<keyword evidence="4" id="KW-1003">Cell membrane</keyword>
<dbReference type="InterPro" id="IPR006260">
    <property type="entry name" value="TonB/TolA_C"/>
</dbReference>
<dbReference type="AlphaFoldDB" id="A0AA52HAP6"/>
<evidence type="ECO:0000313" key="13">
    <source>
        <dbReference type="Proteomes" id="UP001268683"/>
    </source>
</evidence>
<keyword evidence="3" id="KW-0813">Transport</keyword>
<dbReference type="NCBIfam" id="TIGR01352">
    <property type="entry name" value="tonB_Cterm"/>
    <property type="match status" value="1"/>
</dbReference>
<evidence type="ECO:0000256" key="8">
    <source>
        <dbReference type="ARBA" id="ARBA00022989"/>
    </source>
</evidence>
<dbReference type="KEGG" id="tmk:QGN29_05440"/>
<accession>A0AA52HAP6</accession>
<dbReference type="EMBL" id="CP123872">
    <property type="protein sequence ID" value="WND03817.1"/>
    <property type="molecule type" value="Genomic_DNA"/>
</dbReference>
<comment type="similarity">
    <text evidence="2">Belongs to the TonB family.</text>
</comment>
<keyword evidence="6" id="KW-0812">Transmembrane</keyword>
<proteinExistence type="inferred from homology"/>
<organism evidence="12 13">
    <name type="scientific">Temperatibacter marinus</name>
    <dbReference type="NCBI Taxonomy" id="1456591"/>
    <lineage>
        <taxon>Bacteria</taxon>
        <taxon>Pseudomonadati</taxon>
        <taxon>Pseudomonadota</taxon>
        <taxon>Alphaproteobacteria</taxon>
        <taxon>Kordiimonadales</taxon>
        <taxon>Temperatibacteraceae</taxon>
        <taxon>Temperatibacter</taxon>
    </lineage>
</organism>
<feature type="domain" description="TonB C-terminal" evidence="11">
    <location>
        <begin position="28"/>
        <end position="115"/>
    </location>
</feature>
<comment type="subcellular location">
    <subcellularLocation>
        <location evidence="1">Cell inner membrane</location>
        <topology evidence="1">Single-pass membrane protein</topology>
        <orientation evidence="1">Periplasmic side</orientation>
    </subcellularLocation>
</comment>
<reference evidence="12" key="1">
    <citation type="submission" date="2023-04" db="EMBL/GenBank/DDBJ databases">
        <title>Complete genome sequence of Temperatibacter marinus.</title>
        <authorList>
            <person name="Rong J.-C."/>
            <person name="Yi M.-L."/>
            <person name="Zhao Q."/>
        </authorList>
    </citation>
    <scope>NUCLEOTIDE SEQUENCE</scope>
    <source>
        <strain evidence="12">NBRC 110045</strain>
    </source>
</reference>
<dbReference type="Gene3D" id="3.30.1150.10">
    <property type="match status" value="1"/>
</dbReference>
<dbReference type="PANTHER" id="PTHR33446:SF2">
    <property type="entry name" value="PROTEIN TONB"/>
    <property type="match status" value="1"/>
</dbReference>
<evidence type="ECO:0000256" key="10">
    <source>
        <dbReference type="SAM" id="SignalP"/>
    </source>
</evidence>
<feature type="chain" id="PRO_5041311793" evidence="10">
    <location>
        <begin position="24"/>
        <end position="115"/>
    </location>
</feature>
<dbReference type="InterPro" id="IPR051045">
    <property type="entry name" value="TonB-dependent_transducer"/>
</dbReference>
<dbReference type="RefSeq" id="WP_310799680.1">
    <property type="nucleotide sequence ID" value="NZ_CP123872.1"/>
</dbReference>
<keyword evidence="13" id="KW-1185">Reference proteome</keyword>
<evidence type="ECO:0000256" key="3">
    <source>
        <dbReference type="ARBA" id="ARBA00022448"/>
    </source>
</evidence>
<dbReference type="GO" id="GO:0031992">
    <property type="term" value="F:energy transducer activity"/>
    <property type="evidence" value="ECO:0007669"/>
    <property type="project" value="TreeGrafter"/>
</dbReference>
<dbReference type="Pfam" id="PF03544">
    <property type="entry name" value="TonB_C"/>
    <property type="match status" value="1"/>
</dbReference>
<keyword evidence="9" id="KW-0472">Membrane</keyword>
<dbReference type="PANTHER" id="PTHR33446">
    <property type="entry name" value="PROTEIN TONB-RELATED"/>
    <property type="match status" value="1"/>
</dbReference>
<protein>
    <submittedName>
        <fullName evidence="12">TonB family protein</fullName>
    </submittedName>
</protein>
<evidence type="ECO:0000256" key="2">
    <source>
        <dbReference type="ARBA" id="ARBA00006555"/>
    </source>
</evidence>
<evidence type="ECO:0000313" key="12">
    <source>
        <dbReference type="EMBL" id="WND03817.1"/>
    </source>
</evidence>
<dbReference type="GO" id="GO:0055085">
    <property type="term" value="P:transmembrane transport"/>
    <property type="evidence" value="ECO:0007669"/>
    <property type="project" value="InterPro"/>
</dbReference>
<gene>
    <name evidence="12" type="ORF">QGN29_05440</name>
</gene>